<comment type="similarity">
    <text evidence="2">Belongs to the SLC13A/DASS transporter (TC 2.A.47) family. NADC subfamily.</text>
</comment>
<dbReference type="CDD" id="cd01115">
    <property type="entry name" value="SLC13_permease"/>
    <property type="match status" value="1"/>
</dbReference>
<keyword evidence="4 8" id="KW-0812">Transmembrane</keyword>
<dbReference type="GeneTree" id="ENSGT01030000234550"/>
<evidence type="ECO:0000256" key="1">
    <source>
        <dbReference type="ARBA" id="ARBA00004141"/>
    </source>
</evidence>
<feature type="transmembrane region" description="Helical" evidence="8">
    <location>
        <begin position="541"/>
        <end position="562"/>
    </location>
</feature>
<dbReference type="InterPro" id="IPR001898">
    <property type="entry name" value="SLC13A/DASS"/>
</dbReference>
<reference evidence="9" key="2">
    <citation type="submission" date="2025-09" db="UniProtKB">
        <authorList>
            <consortium name="Ensembl"/>
        </authorList>
    </citation>
    <scope>IDENTIFICATION</scope>
</reference>
<dbReference type="PROSITE" id="PS01271">
    <property type="entry name" value="NA_SULFATE"/>
    <property type="match status" value="1"/>
</dbReference>
<organism evidence="9 10">
    <name type="scientific">Leptobrachium leishanense</name>
    <name type="common">Leishan spiny toad</name>
    <dbReference type="NCBI Taxonomy" id="445787"/>
    <lineage>
        <taxon>Eukaryota</taxon>
        <taxon>Metazoa</taxon>
        <taxon>Chordata</taxon>
        <taxon>Craniata</taxon>
        <taxon>Vertebrata</taxon>
        <taxon>Euteleostomi</taxon>
        <taxon>Amphibia</taxon>
        <taxon>Batrachia</taxon>
        <taxon>Anura</taxon>
        <taxon>Pelobatoidea</taxon>
        <taxon>Megophryidae</taxon>
        <taxon>Leptobrachium</taxon>
    </lineage>
</organism>
<keyword evidence="6 8" id="KW-0472">Membrane</keyword>
<feature type="transmembrane region" description="Helical" evidence="8">
    <location>
        <begin position="39"/>
        <end position="58"/>
    </location>
</feature>
<keyword evidence="7" id="KW-0406">Ion transport</keyword>
<proteinExistence type="inferred from homology"/>
<keyword evidence="7" id="KW-0739">Sodium transport</keyword>
<dbReference type="Ensembl" id="ENSLLET00000043176.1">
    <property type="protein sequence ID" value="ENSLLEP00000041510.1"/>
    <property type="gene ID" value="ENSLLEG00000026408.1"/>
</dbReference>
<evidence type="ECO:0000256" key="4">
    <source>
        <dbReference type="ARBA" id="ARBA00022692"/>
    </source>
</evidence>
<dbReference type="Pfam" id="PF00939">
    <property type="entry name" value="Na_sulph_symp"/>
    <property type="match status" value="1"/>
</dbReference>
<keyword evidence="10" id="KW-1185">Reference proteome</keyword>
<feature type="transmembrane region" description="Helical" evidence="8">
    <location>
        <begin position="265"/>
        <end position="291"/>
    </location>
</feature>
<dbReference type="PANTHER" id="PTHR10283:SF137">
    <property type="entry name" value="SLC13A4 PROTEIN"/>
    <property type="match status" value="1"/>
</dbReference>
<comment type="subcellular location">
    <subcellularLocation>
        <location evidence="1">Membrane</location>
        <topology evidence="1">Multi-pass membrane protein</topology>
    </subcellularLocation>
</comment>
<dbReference type="PANTHER" id="PTHR10283">
    <property type="entry name" value="SOLUTE CARRIER FAMILY 13 MEMBER"/>
    <property type="match status" value="1"/>
</dbReference>
<dbReference type="GO" id="GO:0005886">
    <property type="term" value="C:plasma membrane"/>
    <property type="evidence" value="ECO:0007669"/>
    <property type="project" value="TreeGrafter"/>
</dbReference>
<evidence type="ECO:0000256" key="2">
    <source>
        <dbReference type="ARBA" id="ARBA00006772"/>
    </source>
</evidence>
<feature type="transmembrane region" description="Helical" evidence="8">
    <location>
        <begin position="410"/>
        <end position="427"/>
    </location>
</feature>
<keyword evidence="5 8" id="KW-1133">Transmembrane helix</keyword>
<feature type="transmembrane region" description="Helical" evidence="8">
    <location>
        <begin position="311"/>
        <end position="338"/>
    </location>
</feature>
<dbReference type="InterPro" id="IPR031312">
    <property type="entry name" value="Na/sul_symport_CS"/>
</dbReference>
<feature type="transmembrane region" description="Helical" evidence="8">
    <location>
        <begin position="370"/>
        <end position="390"/>
    </location>
</feature>
<evidence type="ECO:0000256" key="3">
    <source>
        <dbReference type="ARBA" id="ARBA00022448"/>
    </source>
</evidence>
<sequence length="628" mass="69847">MYSPDRPPEEHPLSVRTPGLLCLHMALSLLRQLWQQKDLIITFGLPFLVLPLPLIAQTKEAACAYILLVTATFWISEAIPLGAAALVPAFLFPLFSIMKSSEVASEYFKDIHLLLFGVVCLATSIQKWNLHKRIALWMVLSVGSQPTWLLLGFMSCTSLLSMWLSNTSTAAMVMPIVDAVLSQLNGAMPEEKALTNKKSNSSLNNEDATKIDLTSFPESNNVLDNGVVTSEENEEEQTFENRTYSKQGKSGRFYRTQRDHMMCKAFSLGIAYSSTIGGMSTLTGTSTNLIFIEQFETRYPGCQFVNFGSWIAFSFPIAFIILIFSWMWINWLFLGFSLKDFQCCRKKSKSPTDEDSRMILKQEYERLGPLSYQEVVTLTIFLLMALSWFTRDPGFIPGWDSLFGLKGYKSDATSAILFGFLLFIIPGRKPRWLCCRLKEKSRASSVPESTTMISWKEFEECIPWHIVVLVGGGFALARGCEVSGLSSWVGHKMEPLSSLPVWVIVLIVCLLVTTVTEVASNPATITIFQPILSSLAEGIGVNPLLVIIPATISASCAFLLPVANPPNAIVFSYGHLTVPDMIKAGLGTNLISMITLWFGLYTWGIPMFDLSSFPEWALHSNTSSIHTP</sequence>
<feature type="transmembrane region" description="Helical" evidence="8">
    <location>
        <begin position="64"/>
        <end position="95"/>
    </location>
</feature>
<name>A0A8C5QPZ3_9ANUR</name>
<keyword evidence="3" id="KW-0813">Transport</keyword>
<reference evidence="9" key="1">
    <citation type="submission" date="2025-08" db="UniProtKB">
        <authorList>
            <consortium name="Ensembl"/>
        </authorList>
    </citation>
    <scope>IDENTIFICATION</scope>
</reference>
<evidence type="ECO:0008006" key="11">
    <source>
        <dbReference type="Google" id="ProtNLM"/>
    </source>
</evidence>
<evidence type="ECO:0000313" key="10">
    <source>
        <dbReference type="Proteomes" id="UP000694569"/>
    </source>
</evidence>
<feature type="transmembrane region" description="Helical" evidence="8">
    <location>
        <begin position="146"/>
        <end position="164"/>
    </location>
</feature>
<dbReference type="OrthoDB" id="6493944at2759"/>
<dbReference type="GO" id="GO:0015382">
    <property type="term" value="F:sodium:sulfate symporter activity"/>
    <property type="evidence" value="ECO:0007669"/>
    <property type="project" value="TreeGrafter"/>
</dbReference>
<feature type="transmembrane region" description="Helical" evidence="8">
    <location>
        <begin position="499"/>
        <end position="520"/>
    </location>
</feature>
<protein>
    <recommendedName>
        <fullName evidence="11">Solute carrier family 13 member 1</fullName>
    </recommendedName>
</protein>
<evidence type="ECO:0000256" key="7">
    <source>
        <dbReference type="ARBA" id="ARBA00023201"/>
    </source>
</evidence>
<evidence type="ECO:0000256" key="6">
    <source>
        <dbReference type="ARBA" id="ARBA00023136"/>
    </source>
</evidence>
<evidence type="ECO:0000313" key="9">
    <source>
        <dbReference type="Ensembl" id="ENSLLEP00000041510.1"/>
    </source>
</evidence>
<accession>A0A8C5QPZ3</accession>
<feature type="transmembrane region" description="Helical" evidence="8">
    <location>
        <begin position="582"/>
        <end position="603"/>
    </location>
</feature>
<evidence type="ECO:0000256" key="5">
    <source>
        <dbReference type="ARBA" id="ARBA00022989"/>
    </source>
</evidence>
<dbReference type="AlphaFoldDB" id="A0A8C5QPZ3"/>
<dbReference type="Proteomes" id="UP000694569">
    <property type="component" value="Unplaced"/>
</dbReference>
<keyword evidence="7" id="KW-0915">Sodium</keyword>
<evidence type="ECO:0000256" key="8">
    <source>
        <dbReference type="SAM" id="Phobius"/>
    </source>
</evidence>